<reference evidence="2 3" key="1">
    <citation type="submission" date="2023-12" db="EMBL/GenBank/DDBJ databases">
        <title>Amycolatopsis sp. V23-08.</title>
        <authorList>
            <person name="Somphong A."/>
        </authorList>
    </citation>
    <scope>NUCLEOTIDE SEQUENCE [LARGE SCALE GENOMIC DNA]</scope>
    <source>
        <strain evidence="2 3">V23-08</strain>
    </source>
</reference>
<dbReference type="RefSeq" id="WP_323331265.1">
    <property type="nucleotide sequence ID" value="NZ_JAYFSI010000007.1"/>
</dbReference>
<feature type="region of interest" description="Disordered" evidence="1">
    <location>
        <begin position="1"/>
        <end position="52"/>
    </location>
</feature>
<dbReference type="Proteomes" id="UP001304298">
    <property type="component" value="Unassembled WGS sequence"/>
</dbReference>
<organism evidence="2 3">
    <name type="scientific">Amycolatopsis heterodermiae</name>
    <dbReference type="NCBI Taxonomy" id="3110235"/>
    <lineage>
        <taxon>Bacteria</taxon>
        <taxon>Bacillati</taxon>
        <taxon>Actinomycetota</taxon>
        <taxon>Actinomycetes</taxon>
        <taxon>Pseudonocardiales</taxon>
        <taxon>Pseudonocardiaceae</taxon>
        <taxon>Amycolatopsis</taxon>
    </lineage>
</organism>
<gene>
    <name evidence="2" type="ORF">VA596_28565</name>
</gene>
<protein>
    <submittedName>
        <fullName evidence="2">Uncharacterized protein</fullName>
    </submittedName>
</protein>
<proteinExistence type="predicted"/>
<evidence type="ECO:0000313" key="3">
    <source>
        <dbReference type="Proteomes" id="UP001304298"/>
    </source>
</evidence>
<dbReference type="EMBL" id="JAYFSI010000007">
    <property type="protein sequence ID" value="MEA5363515.1"/>
    <property type="molecule type" value="Genomic_DNA"/>
</dbReference>
<accession>A0ABU5RCE9</accession>
<comment type="caution">
    <text evidence="2">The sequence shown here is derived from an EMBL/GenBank/DDBJ whole genome shotgun (WGS) entry which is preliminary data.</text>
</comment>
<feature type="compositionally biased region" description="Acidic residues" evidence="1">
    <location>
        <begin position="34"/>
        <end position="46"/>
    </location>
</feature>
<keyword evidence="3" id="KW-1185">Reference proteome</keyword>
<sequence>MSETEEGPLSPDVPRTPGTPDVDLDVPVPAAEREEPDTQDVEEDAGTTEPPS</sequence>
<evidence type="ECO:0000256" key="1">
    <source>
        <dbReference type="SAM" id="MobiDB-lite"/>
    </source>
</evidence>
<evidence type="ECO:0000313" key="2">
    <source>
        <dbReference type="EMBL" id="MEA5363515.1"/>
    </source>
</evidence>
<name>A0ABU5RCE9_9PSEU</name>